<dbReference type="AlphaFoldDB" id="A0A7J0G6U0"/>
<dbReference type="EMBL" id="BJWL01000018">
    <property type="protein sequence ID" value="GFZ06505.1"/>
    <property type="molecule type" value="Genomic_DNA"/>
</dbReference>
<dbReference type="Gene3D" id="3.40.50.1100">
    <property type="match status" value="2"/>
</dbReference>
<reference evidence="13 14" key="1">
    <citation type="submission" date="2019-07" db="EMBL/GenBank/DDBJ databases">
        <title>De Novo Assembly of kiwifruit Actinidia rufa.</title>
        <authorList>
            <person name="Sugita-Konishi S."/>
            <person name="Sato K."/>
            <person name="Mori E."/>
            <person name="Abe Y."/>
            <person name="Kisaki G."/>
            <person name="Hamano K."/>
            <person name="Suezawa K."/>
            <person name="Otani M."/>
            <person name="Fukuda T."/>
            <person name="Manabe T."/>
            <person name="Gomi K."/>
            <person name="Tabuchi M."/>
            <person name="Akimitsu K."/>
            <person name="Kataoka I."/>
        </authorList>
    </citation>
    <scope>NUCLEOTIDE SEQUENCE [LARGE SCALE GENOMIC DNA]</scope>
    <source>
        <strain evidence="14">cv. Fuchu</strain>
    </source>
</reference>
<dbReference type="SUPFAM" id="SSF53686">
    <property type="entry name" value="Tryptophan synthase beta subunit-like PLP-dependent enzymes"/>
    <property type="match status" value="1"/>
</dbReference>
<dbReference type="InterPro" id="IPR006653">
    <property type="entry name" value="Trp_synth_b_CS"/>
</dbReference>
<comment type="caution">
    <text evidence="13">The sequence shown here is derived from an EMBL/GenBank/DDBJ whole genome shotgun (WGS) entry which is preliminary data.</text>
</comment>
<dbReference type="EC" id="4.2.1.20" evidence="3 10"/>
<keyword evidence="4 10" id="KW-0028">Amino-acid biosynthesis</keyword>
<dbReference type="FunFam" id="3.40.50.1100:FF:000004">
    <property type="entry name" value="Tryptophan synthase beta chain"/>
    <property type="match status" value="1"/>
</dbReference>
<dbReference type="InterPro" id="IPR036052">
    <property type="entry name" value="TrpB-like_PALP_sf"/>
</dbReference>
<keyword evidence="7 10" id="KW-0057">Aromatic amino acid biosynthesis</keyword>
<dbReference type="Pfam" id="PF00291">
    <property type="entry name" value="PALP"/>
    <property type="match status" value="1"/>
</dbReference>
<dbReference type="UniPathway" id="UPA00035">
    <property type="reaction ID" value="UER00044"/>
</dbReference>
<gene>
    <name evidence="13" type="ORF">Acr_18g0006750</name>
</gene>
<keyword evidence="14" id="KW-1185">Reference proteome</keyword>
<evidence type="ECO:0000256" key="2">
    <source>
        <dbReference type="ARBA" id="ARBA00004733"/>
    </source>
</evidence>
<evidence type="ECO:0000256" key="9">
    <source>
        <dbReference type="ARBA" id="ARBA00049047"/>
    </source>
</evidence>
<evidence type="ECO:0000256" key="4">
    <source>
        <dbReference type="ARBA" id="ARBA00022605"/>
    </source>
</evidence>
<dbReference type="PROSITE" id="PS00168">
    <property type="entry name" value="TRP_SYNTHASE_BETA"/>
    <property type="match status" value="1"/>
</dbReference>
<feature type="domain" description="Tryptophan synthase beta chain-like PALP" evidence="12">
    <location>
        <begin position="128"/>
        <end position="456"/>
    </location>
</feature>
<comment type="pathway">
    <text evidence="2 10">Amino-acid biosynthesis; L-tryptophan biosynthesis; L-tryptophan from chorismate: step 5/5.</text>
</comment>
<dbReference type="Proteomes" id="UP000585474">
    <property type="component" value="Unassembled WGS sequence"/>
</dbReference>
<dbReference type="InterPro" id="IPR001926">
    <property type="entry name" value="TrpB-like_PALP"/>
</dbReference>
<protein>
    <recommendedName>
        <fullName evidence="3 10">Tryptophan synthase</fullName>
        <ecNumber evidence="3 10">4.2.1.20</ecNumber>
    </recommendedName>
</protein>
<evidence type="ECO:0000256" key="6">
    <source>
        <dbReference type="ARBA" id="ARBA00022898"/>
    </source>
</evidence>
<dbReference type="FunFam" id="3.40.50.1100:FF:000001">
    <property type="entry name" value="Tryptophan synthase beta chain"/>
    <property type="match status" value="1"/>
</dbReference>
<name>A0A7J0G6U0_9ERIC</name>
<dbReference type="PANTHER" id="PTHR48077:SF3">
    <property type="entry name" value="TRYPTOPHAN SYNTHASE"/>
    <property type="match status" value="1"/>
</dbReference>
<dbReference type="PIRSF" id="PIRSF001413">
    <property type="entry name" value="Trp_syn_beta"/>
    <property type="match status" value="1"/>
</dbReference>
<proteinExistence type="inferred from homology"/>
<dbReference type="HAMAP" id="MF_00133">
    <property type="entry name" value="Trp_synth_beta"/>
    <property type="match status" value="1"/>
</dbReference>
<evidence type="ECO:0000256" key="11">
    <source>
        <dbReference type="SAM" id="MobiDB-lite"/>
    </source>
</evidence>
<dbReference type="PANTHER" id="PTHR48077">
    <property type="entry name" value="TRYPTOPHAN SYNTHASE-RELATED"/>
    <property type="match status" value="1"/>
</dbReference>
<evidence type="ECO:0000256" key="8">
    <source>
        <dbReference type="ARBA" id="ARBA00023239"/>
    </source>
</evidence>
<dbReference type="NCBIfam" id="TIGR00263">
    <property type="entry name" value="trpB"/>
    <property type="match status" value="1"/>
</dbReference>
<feature type="compositionally biased region" description="Low complexity" evidence="11">
    <location>
        <begin position="1"/>
        <end position="19"/>
    </location>
</feature>
<keyword evidence="5 10" id="KW-0822">Tryptophan biosynthesis</keyword>
<evidence type="ECO:0000256" key="7">
    <source>
        <dbReference type="ARBA" id="ARBA00023141"/>
    </source>
</evidence>
<keyword evidence="6 10" id="KW-0663">Pyridoxal phosphate</keyword>
<evidence type="ECO:0000313" key="14">
    <source>
        <dbReference type="Proteomes" id="UP000585474"/>
    </source>
</evidence>
<dbReference type="InterPro" id="IPR023026">
    <property type="entry name" value="Trp_synth_beta/beta-like"/>
</dbReference>
<dbReference type="GO" id="GO:0009570">
    <property type="term" value="C:chloroplast stroma"/>
    <property type="evidence" value="ECO:0007669"/>
    <property type="project" value="TreeGrafter"/>
</dbReference>
<comment type="catalytic activity">
    <reaction evidence="9 10">
        <text>(1S,2R)-1-C-(indol-3-yl)glycerol 3-phosphate + L-serine = D-glyceraldehyde 3-phosphate + L-tryptophan + H2O</text>
        <dbReference type="Rhea" id="RHEA:10532"/>
        <dbReference type="ChEBI" id="CHEBI:15377"/>
        <dbReference type="ChEBI" id="CHEBI:33384"/>
        <dbReference type="ChEBI" id="CHEBI:57912"/>
        <dbReference type="ChEBI" id="CHEBI:58866"/>
        <dbReference type="ChEBI" id="CHEBI:59776"/>
        <dbReference type="EC" id="4.2.1.20"/>
    </reaction>
</comment>
<sequence length="472" mass="51709">MAVAPPTTTHRTPAAATLPKPYNSQLNSPHLPLTFHKFTPRPPVPKRASISCTLTRDPRTRPMETADSEPAVRQRPDSFGRFGKFGGKYVPETLMHALTELESAFRSLSGDREFEKELDGILKDYVGRESPLYFAERLTEHYKRPNGEGPHIYLKREDLNHTGAHKINNAVAQALLAKRLGKKRIIAETGAGQHGVATATVCARFGLECVIYMGAQDMERQSLNVFRMRLLGAEVRAVHSGTATLKDATSEAIRDWVTNVESTHYILGSVAGPHPYPMMVREFHAVIGKETRKQALEKWGGKPDVLVACVGGGSNAMGLFHEFVYDDDVRLIGVEAAGFGLDSGKHAATLTKGEVGVLHGAMSYLLQDEDGQIVEPHSISAGLDYPGVGPEHSFLKDLGRAEYYSITDEEALEAFKRLSQLEGIIPALETSHALAYLEKLCPTLPNGTKVVLNCSGRGDKDVQTAIKYLKVE</sequence>
<dbReference type="OrthoDB" id="10050244at2759"/>
<dbReference type="InterPro" id="IPR006654">
    <property type="entry name" value="Trp_synth_beta"/>
</dbReference>
<evidence type="ECO:0000256" key="3">
    <source>
        <dbReference type="ARBA" id="ARBA00012043"/>
    </source>
</evidence>
<accession>A0A7J0G6U0</accession>
<organism evidence="13 14">
    <name type="scientific">Actinidia rufa</name>
    <dbReference type="NCBI Taxonomy" id="165716"/>
    <lineage>
        <taxon>Eukaryota</taxon>
        <taxon>Viridiplantae</taxon>
        <taxon>Streptophyta</taxon>
        <taxon>Embryophyta</taxon>
        <taxon>Tracheophyta</taxon>
        <taxon>Spermatophyta</taxon>
        <taxon>Magnoliopsida</taxon>
        <taxon>eudicotyledons</taxon>
        <taxon>Gunneridae</taxon>
        <taxon>Pentapetalae</taxon>
        <taxon>asterids</taxon>
        <taxon>Ericales</taxon>
        <taxon>Actinidiaceae</taxon>
        <taxon>Actinidia</taxon>
    </lineage>
</organism>
<dbReference type="CDD" id="cd06446">
    <property type="entry name" value="Trp-synth_B"/>
    <property type="match status" value="1"/>
</dbReference>
<feature type="region of interest" description="Disordered" evidence="11">
    <location>
        <begin position="1"/>
        <end position="24"/>
    </location>
</feature>
<evidence type="ECO:0000313" key="13">
    <source>
        <dbReference type="EMBL" id="GFZ06505.1"/>
    </source>
</evidence>
<dbReference type="GO" id="GO:0004834">
    <property type="term" value="F:tryptophan synthase activity"/>
    <property type="evidence" value="ECO:0007669"/>
    <property type="project" value="UniProtKB-EC"/>
</dbReference>
<evidence type="ECO:0000259" key="12">
    <source>
        <dbReference type="Pfam" id="PF00291"/>
    </source>
</evidence>
<evidence type="ECO:0000256" key="1">
    <source>
        <dbReference type="ARBA" id="ARBA00001933"/>
    </source>
</evidence>
<keyword evidence="8 10" id="KW-0456">Lyase</keyword>
<feature type="region of interest" description="Disordered" evidence="11">
    <location>
        <begin position="58"/>
        <end position="78"/>
    </location>
</feature>
<evidence type="ECO:0000256" key="5">
    <source>
        <dbReference type="ARBA" id="ARBA00022822"/>
    </source>
</evidence>
<evidence type="ECO:0000256" key="10">
    <source>
        <dbReference type="RuleBase" id="RU003663"/>
    </source>
</evidence>
<comment type="cofactor">
    <cofactor evidence="1 10">
        <name>pyridoxal 5'-phosphate</name>
        <dbReference type="ChEBI" id="CHEBI:597326"/>
    </cofactor>
</comment>